<evidence type="ECO:0000256" key="2">
    <source>
        <dbReference type="ARBA" id="ARBA00006991"/>
    </source>
</evidence>
<dbReference type="InterPro" id="IPR036236">
    <property type="entry name" value="Znf_C2H2_sf"/>
</dbReference>
<dbReference type="GO" id="GO:0003677">
    <property type="term" value="F:DNA binding"/>
    <property type="evidence" value="ECO:0007669"/>
    <property type="project" value="UniProtKB-KW"/>
</dbReference>
<dbReference type="EnsemblMetazoa" id="HelroT136988">
    <property type="protein sequence ID" value="HelroP136988"/>
    <property type="gene ID" value="HelroG136988"/>
</dbReference>
<name>T1EIG9_HELRO</name>
<feature type="domain" description="C2H2-type" evidence="12">
    <location>
        <begin position="41"/>
        <end position="68"/>
    </location>
</feature>
<evidence type="ECO:0000313" key="13">
    <source>
        <dbReference type="EMBL" id="ESO01986.1"/>
    </source>
</evidence>
<evidence type="ECO:0000256" key="6">
    <source>
        <dbReference type="ARBA" id="ARBA00022833"/>
    </source>
</evidence>
<dbReference type="KEGG" id="hro:HELRODRAFT_136988"/>
<keyword evidence="15" id="KW-1185">Reference proteome</keyword>
<organism evidence="14 15">
    <name type="scientific">Helobdella robusta</name>
    <name type="common">Californian leech</name>
    <dbReference type="NCBI Taxonomy" id="6412"/>
    <lineage>
        <taxon>Eukaryota</taxon>
        <taxon>Metazoa</taxon>
        <taxon>Spiralia</taxon>
        <taxon>Lophotrochozoa</taxon>
        <taxon>Annelida</taxon>
        <taxon>Clitellata</taxon>
        <taxon>Hirudinea</taxon>
        <taxon>Rhynchobdellida</taxon>
        <taxon>Glossiphoniidae</taxon>
        <taxon>Helobdella</taxon>
    </lineage>
</organism>
<evidence type="ECO:0000256" key="5">
    <source>
        <dbReference type="ARBA" id="ARBA00022771"/>
    </source>
</evidence>
<dbReference type="InParanoid" id="T1EIG9"/>
<dbReference type="Proteomes" id="UP000015101">
    <property type="component" value="Unassembled WGS sequence"/>
</dbReference>
<dbReference type="PROSITE" id="PS00028">
    <property type="entry name" value="ZINC_FINGER_C2H2_1"/>
    <property type="match status" value="2"/>
</dbReference>
<dbReference type="PANTHER" id="PTHR14196:SF12">
    <property type="entry name" value="ZINC FINGER PROTEIN 208-LIKE"/>
    <property type="match status" value="1"/>
</dbReference>
<evidence type="ECO:0000256" key="8">
    <source>
        <dbReference type="ARBA" id="ARBA00023125"/>
    </source>
</evidence>
<dbReference type="FunFam" id="3.30.160.60:FF:001156">
    <property type="entry name" value="Zinc finger protein 407"/>
    <property type="match status" value="1"/>
</dbReference>
<evidence type="ECO:0000313" key="15">
    <source>
        <dbReference type="Proteomes" id="UP000015101"/>
    </source>
</evidence>
<feature type="domain" description="C2H2-type" evidence="12">
    <location>
        <begin position="69"/>
        <end position="91"/>
    </location>
</feature>
<reference evidence="15" key="1">
    <citation type="submission" date="2012-12" db="EMBL/GenBank/DDBJ databases">
        <authorList>
            <person name="Hellsten U."/>
            <person name="Grimwood J."/>
            <person name="Chapman J.A."/>
            <person name="Shapiro H."/>
            <person name="Aerts A."/>
            <person name="Otillar R.P."/>
            <person name="Terry A.Y."/>
            <person name="Boore J.L."/>
            <person name="Simakov O."/>
            <person name="Marletaz F."/>
            <person name="Cho S.-J."/>
            <person name="Edsinger-Gonzales E."/>
            <person name="Havlak P."/>
            <person name="Kuo D.-H."/>
            <person name="Larsson T."/>
            <person name="Lv J."/>
            <person name="Arendt D."/>
            <person name="Savage R."/>
            <person name="Osoegawa K."/>
            <person name="de Jong P."/>
            <person name="Lindberg D.R."/>
            <person name="Seaver E.C."/>
            <person name="Weisblat D.A."/>
            <person name="Putnam N.H."/>
            <person name="Grigoriev I.V."/>
            <person name="Rokhsar D.S."/>
        </authorList>
    </citation>
    <scope>NUCLEOTIDE SEQUENCE</scope>
</reference>
<dbReference type="CTD" id="20196369"/>
<dbReference type="Gene3D" id="3.30.160.60">
    <property type="entry name" value="Classic Zinc Finger"/>
    <property type="match status" value="2"/>
</dbReference>
<evidence type="ECO:0000256" key="9">
    <source>
        <dbReference type="ARBA" id="ARBA00023163"/>
    </source>
</evidence>
<dbReference type="EMBL" id="KB096742">
    <property type="protein sequence ID" value="ESO01986.1"/>
    <property type="molecule type" value="Genomic_DNA"/>
</dbReference>
<keyword evidence="8" id="KW-0238">DNA-binding</keyword>
<dbReference type="InterPro" id="IPR050717">
    <property type="entry name" value="C2H2-ZF_Transcription_Reg"/>
</dbReference>
<keyword evidence="6" id="KW-0862">Zinc</keyword>
<dbReference type="eggNOG" id="KOG1721">
    <property type="taxonomic scope" value="Eukaryota"/>
</dbReference>
<dbReference type="InterPro" id="IPR013087">
    <property type="entry name" value="Znf_C2H2_type"/>
</dbReference>
<dbReference type="EMBL" id="AMQM01000768">
    <property type="status" value="NOT_ANNOTATED_CDS"/>
    <property type="molecule type" value="Genomic_DNA"/>
</dbReference>
<dbReference type="GO" id="GO:0005634">
    <property type="term" value="C:nucleus"/>
    <property type="evidence" value="ECO:0007669"/>
    <property type="project" value="UniProtKB-SubCell"/>
</dbReference>
<protein>
    <recommendedName>
        <fullName evidence="12">C2H2-type domain-containing protein</fullName>
    </recommendedName>
</protein>
<reference evidence="14" key="3">
    <citation type="submission" date="2015-06" db="UniProtKB">
        <authorList>
            <consortium name="EnsemblMetazoa"/>
        </authorList>
    </citation>
    <scope>IDENTIFICATION</scope>
</reference>
<keyword evidence="5 11" id="KW-0863">Zinc-finger</keyword>
<evidence type="ECO:0000256" key="10">
    <source>
        <dbReference type="ARBA" id="ARBA00023242"/>
    </source>
</evidence>
<keyword evidence="4" id="KW-0677">Repeat</keyword>
<evidence type="ECO:0000259" key="12">
    <source>
        <dbReference type="PROSITE" id="PS50157"/>
    </source>
</evidence>
<evidence type="ECO:0000256" key="7">
    <source>
        <dbReference type="ARBA" id="ARBA00023015"/>
    </source>
</evidence>
<dbReference type="SMART" id="SM00355">
    <property type="entry name" value="ZnF_C2H2"/>
    <property type="match status" value="3"/>
</dbReference>
<dbReference type="PROSITE" id="PS50157">
    <property type="entry name" value="ZINC_FINGER_C2H2_2"/>
    <property type="match status" value="2"/>
</dbReference>
<reference evidence="13 15" key="2">
    <citation type="journal article" date="2013" name="Nature">
        <title>Insights into bilaterian evolution from three spiralian genomes.</title>
        <authorList>
            <person name="Simakov O."/>
            <person name="Marletaz F."/>
            <person name="Cho S.J."/>
            <person name="Edsinger-Gonzales E."/>
            <person name="Havlak P."/>
            <person name="Hellsten U."/>
            <person name="Kuo D.H."/>
            <person name="Larsson T."/>
            <person name="Lv J."/>
            <person name="Arendt D."/>
            <person name="Savage R."/>
            <person name="Osoegawa K."/>
            <person name="de Jong P."/>
            <person name="Grimwood J."/>
            <person name="Chapman J.A."/>
            <person name="Shapiro H."/>
            <person name="Aerts A."/>
            <person name="Otillar R.P."/>
            <person name="Terry A.Y."/>
            <person name="Boore J.L."/>
            <person name="Grigoriev I.V."/>
            <person name="Lindberg D.R."/>
            <person name="Seaver E.C."/>
            <person name="Weisblat D.A."/>
            <person name="Putnam N.H."/>
            <person name="Rokhsar D.S."/>
        </authorList>
    </citation>
    <scope>NUCLEOTIDE SEQUENCE</scope>
</reference>
<dbReference type="PANTHER" id="PTHR14196">
    <property type="entry name" value="ODD-SKIPPED - RELATED"/>
    <property type="match status" value="1"/>
</dbReference>
<keyword evidence="3" id="KW-0479">Metal-binding</keyword>
<dbReference type="OMA" id="KCHICNT"/>
<evidence type="ECO:0000256" key="4">
    <source>
        <dbReference type="ARBA" id="ARBA00022737"/>
    </source>
</evidence>
<evidence type="ECO:0000256" key="11">
    <source>
        <dbReference type="PROSITE-ProRule" id="PRU00042"/>
    </source>
</evidence>
<dbReference type="OrthoDB" id="6077919at2759"/>
<keyword evidence="9" id="KW-0804">Transcription</keyword>
<dbReference type="AlphaFoldDB" id="T1EIG9"/>
<dbReference type="GeneID" id="20196369"/>
<gene>
    <name evidence="14" type="primary">20196369</name>
    <name evidence="13" type="ORF">HELRODRAFT_136988</name>
</gene>
<comment type="subcellular location">
    <subcellularLocation>
        <location evidence="1">Nucleus</location>
    </subcellularLocation>
</comment>
<proteinExistence type="inferred from homology"/>
<dbReference type="RefSeq" id="XP_009019394.1">
    <property type="nucleotide sequence ID" value="XM_009021146.1"/>
</dbReference>
<accession>T1EIG9</accession>
<dbReference type="Pfam" id="PF00096">
    <property type="entry name" value="zf-C2H2"/>
    <property type="match status" value="2"/>
</dbReference>
<sequence length="91" mass="10780">HEYLGSRDRPMDDSYTCKVCDHVSLDLLKYFHHTLTSHKSFICHQCGRCFTTKSSLLRHRPIHTGLRRFACSICQKAFYRKDKCKAHIKKH</sequence>
<keyword evidence="10" id="KW-0539">Nucleus</keyword>
<keyword evidence="7" id="KW-0805">Transcription regulation</keyword>
<evidence type="ECO:0000256" key="3">
    <source>
        <dbReference type="ARBA" id="ARBA00022723"/>
    </source>
</evidence>
<dbReference type="HOGENOM" id="CLU_002678_42_18_1"/>
<dbReference type="SUPFAM" id="SSF57667">
    <property type="entry name" value="beta-beta-alpha zinc fingers"/>
    <property type="match status" value="1"/>
</dbReference>
<evidence type="ECO:0000313" key="14">
    <source>
        <dbReference type="EnsemblMetazoa" id="HelroP136988"/>
    </source>
</evidence>
<dbReference type="GO" id="GO:0008270">
    <property type="term" value="F:zinc ion binding"/>
    <property type="evidence" value="ECO:0007669"/>
    <property type="project" value="UniProtKB-KW"/>
</dbReference>
<evidence type="ECO:0000256" key="1">
    <source>
        <dbReference type="ARBA" id="ARBA00004123"/>
    </source>
</evidence>
<comment type="similarity">
    <text evidence="2">Belongs to the krueppel C2H2-type zinc-finger protein family.</text>
</comment>